<evidence type="ECO:0000313" key="3">
    <source>
        <dbReference type="EMBL" id="SDJ83798.1"/>
    </source>
</evidence>
<dbReference type="RefSeq" id="WP_092702947.1">
    <property type="nucleotide sequence ID" value="NZ_FNFC01000010.1"/>
</dbReference>
<feature type="region of interest" description="Disordered" evidence="1">
    <location>
        <begin position="222"/>
        <end position="260"/>
    </location>
</feature>
<dbReference type="Pfam" id="PF13360">
    <property type="entry name" value="PQQ_2"/>
    <property type="match status" value="1"/>
</dbReference>
<dbReference type="SMART" id="SM00564">
    <property type="entry name" value="PQQ"/>
    <property type="match status" value="7"/>
</dbReference>
<dbReference type="InterPro" id="IPR018391">
    <property type="entry name" value="PQQ_b-propeller_rpt"/>
</dbReference>
<dbReference type="EMBL" id="FNFC01000010">
    <property type="protein sequence ID" value="SDJ83798.1"/>
    <property type="molecule type" value="Genomic_DNA"/>
</dbReference>
<keyword evidence="4" id="KW-1185">Reference proteome</keyword>
<dbReference type="OrthoDB" id="145878at2157"/>
<organism evidence="3 4">
    <name type="scientific">Halovenus aranensis</name>
    <dbReference type="NCBI Taxonomy" id="890420"/>
    <lineage>
        <taxon>Archaea</taxon>
        <taxon>Methanobacteriati</taxon>
        <taxon>Methanobacteriota</taxon>
        <taxon>Stenosarchaea group</taxon>
        <taxon>Halobacteria</taxon>
        <taxon>Halobacteriales</taxon>
        <taxon>Haloarculaceae</taxon>
        <taxon>Halovenus</taxon>
    </lineage>
</organism>
<sequence length="655" mass="67872">MADDAAHFVRDATGIAAADLRDETGAVQVYAARLTDGPDTVRLITTTAEQTAVTDRLDAWASLSSRPGISTVHERGTTPRPWLAVTTAGTPLSEAAPLSVEQTRAVVGDVAEALRAAAAAGHSPATISPASVRVTADGGTLDWPIQPRDEATTSDDTAVTQLGRLAYYAVTGQLPGADDGQQPLEDAVPPAVAAVIETALSTDADERYDSPYAFKRALLFESHTTPDPPDEGERPARDTEPPTGMGPPSDSGDVEATDDSTAVGRRAVLGAAGLAAVAAAGGAWATATYLQDSKSGRFPQFRFDAANTGHVTASAGPTADVTEAWSVELGADVRTSPVVAEKTVLVSDGDGSVYALATQDGGERWRASLEAFGAVTAALDDGRMYFADSSGDGPAIAARSLADGAERWRNETVESPLRTPTVVDERLYAFGNQGVYAFTTDGEREWEAAGLSTTSLAGAVVDDTLYVGALTRETSETTWEEQTRGVVALDTADGSTRWTFDGGSTVGSSPAVADGLVYVGLEEDGLVALDSEEGTVEWRFNTTAPVVSSPAVTDHNGGTVYVGCNDGSVYAVDSKRGGIEWEFDTGAAVISSPAVASDTVYVGSTDGAVYALDTTEGTVRWRFETGNDVISSPAVVSNTVYVGSNDGAIYALTEP</sequence>
<gene>
    <name evidence="3" type="ORF">SAMN05216226_11034</name>
</gene>
<dbReference type="AlphaFoldDB" id="A0A1G8WZH6"/>
<dbReference type="STRING" id="890420.SAMN05216226_11034"/>
<dbReference type="Proteomes" id="UP000198856">
    <property type="component" value="Unassembled WGS sequence"/>
</dbReference>
<dbReference type="InterPro" id="IPR002372">
    <property type="entry name" value="PQQ_rpt_dom"/>
</dbReference>
<dbReference type="Gene3D" id="2.130.10.10">
    <property type="entry name" value="YVTN repeat-like/Quinoprotein amine dehydrogenase"/>
    <property type="match status" value="1"/>
</dbReference>
<reference evidence="3 4" key="1">
    <citation type="submission" date="2016-10" db="EMBL/GenBank/DDBJ databases">
        <authorList>
            <person name="de Groot N.N."/>
        </authorList>
    </citation>
    <scope>NUCLEOTIDE SEQUENCE [LARGE SCALE GENOMIC DNA]</scope>
    <source>
        <strain evidence="3 4">IBRC-M10015</strain>
    </source>
</reference>
<feature type="compositionally biased region" description="Basic and acidic residues" evidence="1">
    <location>
        <begin position="231"/>
        <end position="240"/>
    </location>
</feature>
<evidence type="ECO:0000313" key="4">
    <source>
        <dbReference type="Proteomes" id="UP000198856"/>
    </source>
</evidence>
<proteinExistence type="predicted"/>
<dbReference type="PANTHER" id="PTHR34512">
    <property type="entry name" value="CELL SURFACE PROTEIN"/>
    <property type="match status" value="1"/>
</dbReference>
<evidence type="ECO:0000256" key="1">
    <source>
        <dbReference type="SAM" id="MobiDB-lite"/>
    </source>
</evidence>
<dbReference type="Gene3D" id="2.40.128.630">
    <property type="match status" value="1"/>
</dbReference>
<accession>A0A1G8WZH6</accession>
<dbReference type="PANTHER" id="PTHR34512:SF30">
    <property type="entry name" value="OUTER MEMBRANE PROTEIN ASSEMBLY FACTOR BAMB"/>
    <property type="match status" value="1"/>
</dbReference>
<dbReference type="InterPro" id="IPR011047">
    <property type="entry name" value="Quinoprotein_ADH-like_sf"/>
</dbReference>
<dbReference type="Gene3D" id="1.10.510.10">
    <property type="entry name" value="Transferase(Phosphotransferase) domain 1"/>
    <property type="match status" value="1"/>
</dbReference>
<feature type="domain" description="Pyrrolo-quinoline quinone repeat" evidence="2">
    <location>
        <begin position="459"/>
        <end position="582"/>
    </location>
</feature>
<dbReference type="Gene3D" id="2.40.10.480">
    <property type="match status" value="2"/>
</dbReference>
<protein>
    <submittedName>
        <fullName evidence="3">Outer membrane protein assembly factor BamB, contains PQQ-like beta-propeller repeat</fullName>
    </submittedName>
</protein>
<name>A0A1G8WZH6_9EURY</name>
<dbReference type="SUPFAM" id="SSF50998">
    <property type="entry name" value="Quinoprotein alcohol dehydrogenase-like"/>
    <property type="match status" value="2"/>
</dbReference>
<evidence type="ECO:0000259" key="2">
    <source>
        <dbReference type="Pfam" id="PF13360"/>
    </source>
</evidence>
<dbReference type="InterPro" id="IPR015943">
    <property type="entry name" value="WD40/YVTN_repeat-like_dom_sf"/>
</dbReference>